<evidence type="ECO:0000313" key="6">
    <source>
        <dbReference type="Proteomes" id="UP000614200"/>
    </source>
</evidence>
<comment type="caution">
    <text evidence="5">The sequence shown here is derived from an EMBL/GenBank/DDBJ whole genome shotgun (WGS) entry which is preliminary data.</text>
</comment>
<dbReference type="SMART" id="SM00347">
    <property type="entry name" value="HTH_MARR"/>
    <property type="match status" value="1"/>
</dbReference>
<keyword evidence="3" id="KW-0804">Transcription</keyword>
<dbReference type="RefSeq" id="WP_194700927.1">
    <property type="nucleotide sequence ID" value="NZ_JADKNH010000003.1"/>
</dbReference>
<evidence type="ECO:0000259" key="4">
    <source>
        <dbReference type="PROSITE" id="PS50995"/>
    </source>
</evidence>
<evidence type="ECO:0000256" key="1">
    <source>
        <dbReference type="ARBA" id="ARBA00023015"/>
    </source>
</evidence>
<dbReference type="InterPro" id="IPR000835">
    <property type="entry name" value="HTH_MarR-typ"/>
</dbReference>
<dbReference type="PANTHER" id="PTHR42756">
    <property type="entry name" value="TRANSCRIPTIONAL REGULATOR, MARR"/>
    <property type="match status" value="1"/>
</dbReference>
<feature type="domain" description="HTH marR-type" evidence="4">
    <location>
        <begin position="14"/>
        <end position="146"/>
    </location>
</feature>
<dbReference type="EMBL" id="JADKNH010000003">
    <property type="protein sequence ID" value="MBF4692687.1"/>
    <property type="molecule type" value="Genomic_DNA"/>
</dbReference>
<dbReference type="Gene3D" id="1.10.10.10">
    <property type="entry name" value="Winged helix-like DNA-binding domain superfamily/Winged helix DNA-binding domain"/>
    <property type="match status" value="1"/>
</dbReference>
<keyword evidence="1" id="KW-0805">Transcription regulation</keyword>
<sequence>MKKINTYGEENDTNLKLVIALSRTQLSLNRELQTFLTRYKLTVAQFGVLEALYHKGDMKICELIDKTLSTSGNMTVVIKNLEKEGLVTRQSNPEDRRAFLIHLTAKGETLIQEVFNLHLKELNRFFKLVTEEEKHQLHLLLKKVNGLET</sequence>
<keyword evidence="6" id="KW-1185">Reference proteome</keyword>
<reference evidence="5 6" key="1">
    <citation type="submission" date="2020-11" db="EMBL/GenBank/DDBJ databases">
        <title>Fusibacter basophilias sp. nov.</title>
        <authorList>
            <person name="Qiu D."/>
        </authorList>
    </citation>
    <scope>NUCLEOTIDE SEQUENCE [LARGE SCALE GENOMIC DNA]</scope>
    <source>
        <strain evidence="5 6">Q10-2</strain>
    </source>
</reference>
<protein>
    <submittedName>
        <fullName evidence="5">MarR family transcriptional regulator</fullName>
    </submittedName>
</protein>
<evidence type="ECO:0000256" key="3">
    <source>
        <dbReference type="ARBA" id="ARBA00023163"/>
    </source>
</evidence>
<keyword evidence="2" id="KW-0238">DNA-binding</keyword>
<dbReference type="SUPFAM" id="SSF46785">
    <property type="entry name" value="Winged helix' DNA-binding domain"/>
    <property type="match status" value="1"/>
</dbReference>
<dbReference type="PANTHER" id="PTHR42756:SF1">
    <property type="entry name" value="TRANSCRIPTIONAL REPRESSOR OF EMRAB OPERON"/>
    <property type="match status" value="1"/>
</dbReference>
<dbReference type="Pfam" id="PF01047">
    <property type="entry name" value="MarR"/>
    <property type="match status" value="1"/>
</dbReference>
<dbReference type="Proteomes" id="UP000614200">
    <property type="component" value="Unassembled WGS sequence"/>
</dbReference>
<evidence type="ECO:0000256" key="2">
    <source>
        <dbReference type="ARBA" id="ARBA00023125"/>
    </source>
</evidence>
<proteinExistence type="predicted"/>
<accession>A0ABR9ZQF3</accession>
<evidence type="ECO:0000313" key="5">
    <source>
        <dbReference type="EMBL" id="MBF4692687.1"/>
    </source>
</evidence>
<organism evidence="5 6">
    <name type="scientific">Fusibacter ferrireducens</name>
    <dbReference type="NCBI Taxonomy" id="2785058"/>
    <lineage>
        <taxon>Bacteria</taxon>
        <taxon>Bacillati</taxon>
        <taxon>Bacillota</taxon>
        <taxon>Clostridia</taxon>
        <taxon>Eubacteriales</taxon>
        <taxon>Eubacteriales Family XII. Incertae Sedis</taxon>
        <taxon>Fusibacter</taxon>
    </lineage>
</organism>
<dbReference type="InterPro" id="IPR036388">
    <property type="entry name" value="WH-like_DNA-bd_sf"/>
</dbReference>
<name>A0ABR9ZQF3_9FIRM</name>
<gene>
    <name evidence="5" type="ORF">ISU02_06135</name>
</gene>
<dbReference type="PROSITE" id="PS50995">
    <property type="entry name" value="HTH_MARR_2"/>
    <property type="match status" value="1"/>
</dbReference>
<dbReference type="InterPro" id="IPR036390">
    <property type="entry name" value="WH_DNA-bd_sf"/>
</dbReference>